<keyword evidence="2" id="KW-0805">Transcription regulation</keyword>
<dbReference type="InterPro" id="IPR005508">
    <property type="entry name" value="At2g31720-like"/>
</dbReference>
<gene>
    <name evidence="7" type="ORF">Bca52824_079594</name>
</gene>
<dbReference type="PANTHER" id="PTHR31541">
    <property type="entry name" value="B3 DOMAIN PLANT PROTEIN-RELATED"/>
    <property type="match status" value="1"/>
</dbReference>
<keyword evidence="8" id="KW-1185">Reference proteome</keyword>
<feature type="region of interest" description="Disordered" evidence="6">
    <location>
        <begin position="47"/>
        <end position="115"/>
    </location>
</feature>
<evidence type="ECO:0000256" key="5">
    <source>
        <dbReference type="ARBA" id="ARBA00023242"/>
    </source>
</evidence>
<organism evidence="7 8">
    <name type="scientific">Brassica carinata</name>
    <name type="common">Ethiopian mustard</name>
    <name type="synonym">Abyssinian cabbage</name>
    <dbReference type="NCBI Taxonomy" id="52824"/>
    <lineage>
        <taxon>Eukaryota</taxon>
        <taxon>Viridiplantae</taxon>
        <taxon>Streptophyta</taxon>
        <taxon>Embryophyta</taxon>
        <taxon>Tracheophyta</taxon>
        <taxon>Spermatophyta</taxon>
        <taxon>Magnoliopsida</taxon>
        <taxon>eudicotyledons</taxon>
        <taxon>Gunneridae</taxon>
        <taxon>Pentapetalae</taxon>
        <taxon>rosids</taxon>
        <taxon>malvids</taxon>
        <taxon>Brassicales</taxon>
        <taxon>Brassicaceae</taxon>
        <taxon>Brassiceae</taxon>
        <taxon>Brassica</taxon>
    </lineage>
</organism>
<evidence type="ECO:0008006" key="9">
    <source>
        <dbReference type="Google" id="ProtNLM"/>
    </source>
</evidence>
<accession>A0A8X7PYV1</accession>
<dbReference type="AlphaFoldDB" id="A0A8X7PYV1"/>
<dbReference type="EMBL" id="JAAMPC010000015">
    <property type="protein sequence ID" value="KAG2260300.1"/>
    <property type="molecule type" value="Genomic_DNA"/>
</dbReference>
<dbReference type="GO" id="GO:0003677">
    <property type="term" value="F:DNA binding"/>
    <property type="evidence" value="ECO:0007669"/>
    <property type="project" value="UniProtKB-KW"/>
</dbReference>
<comment type="caution">
    <text evidence="7">The sequence shown here is derived from an EMBL/GenBank/DDBJ whole genome shotgun (WGS) entry which is preliminary data.</text>
</comment>
<comment type="subcellular location">
    <subcellularLocation>
        <location evidence="1">Nucleus</location>
    </subcellularLocation>
</comment>
<evidence type="ECO:0000256" key="4">
    <source>
        <dbReference type="ARBA" id="ARBA00023163"/>
    </source>
</evidence>
<keyword evidence="3" id="KW-0238">DNA-binding</keyword>
<dbReference type="SUPFAM" id="SSF101936">
    <property type="entry name" value="DNA-binding pseudobarrel domain"/>
    <property type="match status" value="1"/>
</dbReference>
<name>A0A8X7PYV1_BRACI</name>
<dbReference type="InterPro" id="IPR015300">
    <property type="entry name" value="DNA-bd_pseudobarrel_sf"/>
</dbReference>
<reference evidence="7 8" key="1">
    <citation type="submission" date="2020-02" db="EMBL/GenBank/DDBJ databases">
        <authorList>
            <person name="Ma Q."/>
            <person name="Huang Y."/>
            <person name="Song X."/>
            <person name="Pei D."/>
        </authorList>
    </citation>
    <scope>NUCLEOTIDE SEQUENCE [LARGE SCALE GENOMIC DNA]</scope>
    <source>
        <strain evidence="7">Sxm20200214</strain>
        <tissue evidence="7">Leaf</tissue>
    </source>
</reference>
<dbReference type="Gene3D" id="2.40.330.10">
    <property type="entry name" value="DNA-binding pseudobarrel domain"/>
    <property type="match status" value="1"/>
</dbReference>
<evidence type="ECO:0000256" key="3">
    <source>
        <dbReference type="ARBA" id="ARBA00023125"/>
    </source>
</evidence>
<dbReference type="Proteomes" id="UP000886595">
    <property type="component" value="Unassembled WGS sequence"/>
</dbReference>
<sequence length="306" mass="33907">MRRSFPMHPSCLTTAIVEYVSQEDASPPLRRKKRPMDPSLSAALAAYFASQEDASPPLSRKKPPRASSSSTALVEYASQEDASPPPLRGKKRPPPFPPKAKQPQKKAKVAAPSSWASEPAPDWLLKLVEGEEDEPKRIIEKELSATDVNHNHNRLSMPCSKIIDLEFLSIAEQGLIEVDEGKKHKTGINSRLVVKFVDSGVLKEFGVNFRRWKMPKKEGDPTFIYNLVTGWNDVVDGCGLGAYDRIRVWSFHSDGELRFALALDTPAPLGHPLLLPPPSDSEDANPEEMSSALVIYDKSNDDLRST</sequence>
<evidence type="ECO:0000256" key="1">
    <source>
        <dbReference type="ARBA" id="ARBA00004123"/>
    </source>
</evidence>
<proteinExistence type="predicted"/>
<evidence type="ECO:0000313" key="8">
    <source>
        <dbReference type="Proteomes" id="UP000886595"/>
    </source>
</evidence>
<keyword evidence="4" id="KW-0804">Transcription</keyword>
<keyword evidence="5" id="KW-0539">Nucleus</keyword>
<protein>
    <recommendedName>
        <fullName evidence="9">TF-B3 domain-containing protein</fullName>
    </recommendedName>
</protein>
<feature type="region of interest" description="Disordered" evidence="6">
    <location>
        <begin position="272"/>
        <end position="306"/>
    </location>
</feature>
<evidence type="ECO:0000313" key="7">
    <source>
        <dbReference type="EMBL" id="KAG2260300.1"/>
    </source>
</evidence>
<dbReference type="PANTHER" id="PTHR31541:SF58">
    <property type="entry name" value="TF-B3 DOMAIN-CONTAINING PROTEIN"/>
    <property type="match status" value="1"/>
</dbReference>
<evidence type="ECO:0000256" key="6">
    <source>
        <dbReference type="SAM" id="MobiDB-lite"/>
    </source>
</evidence>
<evidence type="ECO:0000256" key="2">
    <source>
        <dbReference type="ARBA" id="ARBA00023015"/>
    </source>
</evidence>
<dbReference type="GO" id="GO:0005634">
    <property type="term" value="C:nucleus"/>
    <property type="evidence" value="ECO:0007669"/>
    <property type="project" value="UniProtKB-SubCell"/>
</dbReference>
<dbReference type="OrthoDB" id="1935604at2759"/>
<dbReference type="Pfam" id="PF03754">
    <property type="entry name" value="At2g31720-like"/>
    <property type="match status" value="1"/>
</dbReference>